<feature type="DNA-binding region" description="HMG box" evidence="1">
    <location>
        <begin position="210"/>
        <end position="279"/>
    </location>
</feature>
<dbReference type="Pfam" id="PF00505">
    <property type="entry name" value="HMG_box"/>
    <property type="match status" value="1"/>
</dbReference>
<evidence type="ECO:0000259" key="4">
    <source>
        <dbReference type="PROSITE" id="PS51011"/>
    </source>
</evidence>
<accession>A0A2G9GXP9</accession>
<protein>
    <submittedName>
        <fullName evidence="5">HMG box-containing protein</fullName>
    </submittedName>
</protein>
<dbReference type="PANTHER" id="PTHR46691:SF5">
    <property type="entry name" value="HMG (HIGH MOBILITY GROUP) BOX PROTEIN"/>
    <property type="match status" value="1"/>
</dbReference>
<proteinExistence type="predicted"/>
<dbReference type="AlphaFoldDB" id="A0A2G9GXP9"/>
<feature type="domain" description="HMG box" evidence="3">
    <location>
        <begin position="210"/>
        <end position="279"/>
    </location>
</feature>
<dbReference type="Proteomes" id="UP000231279">
    <property type="component" value="Unassembled WGS sequence"/>
</dbReference>
<evidence type="ECO:0000313" key="5">
    <source>
        <dbReference type="EMBL" id="PIN10059.1"/>
    </source>
</evidence>
<gene>
    <name evidence="5" type="ORF">CDL12_17350</name>
</gene>
<keyword evidence="1" id="KW-0238">DNA-binding</keyword>
<dbReference type="Pfam" id="PF01388">
    <property type="entry name" value="ARID"/>
    <property type="match status" value="1"/>
</dbReference>
<dbReference type="Gene3D" id="1.10.30.10">
    <property type="entry name" value="High mobility group box domain"/>
    <property type="match status" value="1"/>
</dbReference>
<dbReference type="SMART" id="SM00501">
    <property type="entry name" value="BRIGHT"/>
    <property type="match status" value="1"/>
</dbReference>
<feature type="compositionally biased region" description="Basic and acidic residues" evidence="2">
    <location>
        <begin position="12"/>
        <end position="23"/>
    </location>
</feature>
<dbReference type="PROSITE" id="PS50118">
    <property type="entry name" value="HMG_BOX_2"/>
    <property type="match status" value="1"/>
</dbReference>
<dbReference type="InterPro" id="IPR036910">
    <property type="entry name" value="HMG_box_dom_sf"/>
</dbReference>
<dbReference type="GO" id="GO:0003677">
    <property type="term" value="F:DNA binding"/>
    <property type="evidence" value="ECO:0007669"/>
    <property type="project" value="UniProtKB-UniRule"/>
</dbReference>
<feature type="region of interest" description="Disordered" evidence="2">
    <location>
        <begin position="1"/>
        <end position="23"/>
    </location>
</feature>
<sequence length="361" mass="40529">MEKTGDAGVFSGEKKPDRPVTYDQDKAAKDSFYEKLGKLNESSGLSSVFNFRESILDLYCFYKEVLKRGGFYQVTKIGKWDDVAAAAASNLKSCVPIAAAQLQNIYEILLLQYELMYCRKMPEAANTWPDKSFLCSGVSLRCSMGKRKHFGGSSPFSLGSSGDPDGPTDKRKRNDSTCQVTPGPVKIHKDLTMITSSNSGNKECMVYDSPVKPRSGYQIFLRLETHRLKMIHGESSNTHSLREMAIDAWRSLPDKDKLPYIEASKMDKERYDKEMATYMQQKDKPSVKSQSLFSNPTSSIINFSASSKTDDVYHVTVEDDRENFHSPDQSMVQLAIEVMKNAHSNDSIFQIDLDSSCLDVP</sequence>
<dbReference type="OrthoDB" id="1919336at2759"/>
<comment type="caution">
    <text evidence="5">The sequence shown here is derived from an EMBL/GenBank/DDBJ whole genome shotgun (WGS) entry which is preliminary data.</text>
</comment>
<evidence type="ECO:0000259" key="3">
    <source>
        <dbReference type="PROSITE" id="PS50118"/>
    </source>
</evidence>
<evidence type="ECO:0000256" key="2">
    <source>
        <dbReference type="SAM" id="MobiDB-lite"/>
    </source>
</evidence>
<keyword evidence="1" id="KW-0539">Nucleus</keyword>
<evidence type="ECO:0000256" key="1">
    <source>
        <dbReference type="PROSITE-ProRule" id="PRU00267"/>
    </source>
</evidence>
<dbReference type="InterPro" id="IPR009071">
    <property type="entry name" value="HMG_box_dom"/>
</dbReference>
<dbReference type="PROSITE" id="PS51011">
    <property type="entry name" value="ARID"/>
    <property type="match status" value="1"/>
</dbReference>
<reference evidence="6" key="1">
    <citation type="journal article" date="2018" name="Gigascience">
        <title>Genome assembly of the Pink Ipe (Handroanthus impetiginosus, Bignoniaceae), a highly valued, ecologically keystone Neotropical timber forest tree.</title>
        <authorList>
            <person name="Silva-Junior O.B."/>
            <person name="Grattapaglia D."/>
            <person name="Novaes E."/>
            <person name="Collevatti R.G."/>
        </authorList>
    </citation>
    <scope>NUCLEOTIDE SEQUENCE [LARGE SCALE GENOMIC DNA]</scope>
    <source>
        <strain evidence="6">cv. UFG-1</strain>
    </source>
</reference>
<dbReference type="PANTHER" id="PTHR46691">
    <property type="entry name" value="HIGH MOBILITY GROUP B PROTEIN 9"/>
    <property type="match status" value="1"/>
</dbReference>
<dbReference type="SUPFAM" id="SSF46774">
    <property type="entry name" value="ARID-like"/>
    <property type="match status" value="1"/>
</dbReference>
<dbReference type="InterPro" id="IPR001606">
    <property type="entry name" value="ARID_dom"/>
</dbReference>
<evidence type="ECO:0000313" key="6">
    <source>
        <dbReference type="Proteomes" id="UP000231279"/>
    </source>
</evidence>
<dbReference type="EMBL" id="NKXS01003334">
    <property type="protein sequence ID" value="PIN10059.1"/>
    <property type="molecule type" value="Genomic_DNA"/>
</dbReference>
<feature type="compositionally biased region" description="Low complexity" evidence="2">
    <location>
        <begin position="153"/>
        <end position="165"/>
    </location>
</feature>
<keyword evidence="6" id="KW-1185">Reference proteome</keyword>
<dbReference type="SUPFAM" id="SSF47095">
    <property type="entry name" value="HMG-box"/>
    <property type="match status" value="1"/>
</dbReference>
<dbReference type="InterPro" id="IPR036431">
    <property type="entry name" value="ARID_dom_sf"/>
</dbReference>
<dbReference type="Gene3D" id="1.10.150.60">
    <property type="entry name" value="ARID DNA-binding domain"/>
    <property type="match status" value="1"/>
</dbReference>
<organism evidence="5 6">
    <name type="scientific">Handroanthus impetiginosus</name>
    <dbReference type="NCBI Taxonomy" id="429701"/>
    <lineage>
        <taxon>Eukaryota</taxon>
        <taxon>Viridiplantae</taxon>
        <taxon>Streptophyta</taxon>
        <taxon>Embryophyta</taxon>
        <taxon>Tracheophyta</taxon>
        <taxon>Spermatophyta</taxon>
        <taxon>Magnoliopsida</taxon>
        <taxon>eudicotyledons</taxon>
        <taxon>Gunneridae</taxon>
        <taxon>Pentapetalae</taxon>
        <taxon>asterids</taxon>
        <taxon>lamiids</taxon>
        <taxon>Lamiales</taxon>
        <taxon>Bignoniaceae</taxon>
        <taxon>Crescentiina</taxon>
        <taxon>Tabebuia alliance</taxon>
        <taxon>Handroanthus</taxon>
    </lineage>
</organism>
<dbReference type="STRING" id="429701.A0A2G9GXP9"/>
<name>A0A2G9GXP9_9LAMI</name>
<dbReference type="SMART" id="SM01014">
    <property type="entry name" value="ARID"/>
    <property type="match status" value="1"/>
</dbReference>
<feature type="domain" description="ARID" evidence="4">
    <location>
        <begin position="26"/>
        <end position="118"/>
    </location>
</feature>
<dbReference type="GO" id="GO:0005634">
    <property type="term" value="C:nucleus"/>
    <property type="evidence" value="ECO:0007669"/>
    <property type="project" value="UniProtKB-UniRule"/>
</dbReference>
<dbReference type="SMART" id="SM00398">
    <property type="entry name" value="HMG"/>
    <property type="match status" value="1"/>
</dbReference>
<feature type="region of interest" description="Disordered" evidence="2">
    <location>
        <begin position="153"/>
        <end position="182"/>
    </location>
</feature>